<feature type="domain" description="PI-PLC Y-box" evidence="12">
    <location>
        <begin position="578"/>
        <end position="667"/>
    </location>
</feature>
<dbReference type="InterPro" id="IPR000909">
    <property type="entry name" value="PLipase_C_PInositol-sp_X_dom"/>
</dbReference>
<dbReference type="PRINTS" id="PR00390">
    <property type="entry name" value="PHPHLIPASEC"/>
</dbReference>
<dbReference type="SUPFAM" id="SSF47473">
    <property type="entry name" value="EF-hand"/>
    <property type="match status" value="1"/>
</dbReference>
<dbReference type="SUPFAM" id="SSF50729">
    <property type="entry name" value="PH domain-like"/>
    <property type="match status" value="1"/>
</dbReference>
<evidence type="ECO:0000256" key="8">
    <source>
        <dbReference type="ARBA" id="ARBA00023674"/>
    </source>
</evidence>
<reference evidence="15" key="3">
    <citation type="submission" date="2015-06" db="UniProtKB">
        <authorList>
            <consortium name="EnsemblMetazoa"/>
        </authorList>
    </citation>
    <scope>IDENTIFICATION</scope>
</reference>
<name>T1FY69_HELRO</name>
<dbReference type="OMA" id="MRTSWIS"/>
<organism evidence="15 16">
    <name type="scientific">Helobdella robusta</name>
    <name type="common">Californian leech</name>
    <dbReference type="NCBI Taxonomy" id="6412"/>
    <lineage>
        <taxon>Eukaryota</taxon>
        <taxon>Metazoa</taxon>
        <taxon>Spiralia</taxon>
        <taxon>Lophotrochozoa</taxon>
        <taxon>Annelida</taxon>
        <taxon>Clitellata</taxon>
        <taxon>Hirudinea</taxon>
        <taxon>Rhynchobdellida</taxon>
        <taxon>Glossiphoniidae</taxon>
        <taxon>Helobdella</taxon>
    </lineage>
</organism>
<dbReference type="PROSITE" id="PS50004">
    <property type="entry name" value="C2"/>
    <property type="match status" value="1"/>
</dbReference>
<dbReference type="GO" id="GO:0007214">
    <property type="term" value="P:gamma-aminobutyric acid signaling pathway"/>
    <property type="evidence" value="ECO:0000318"/>
    <property type="project" value="GO_Central"/>
</dbReference>
<dbReference type="FunFam" id="3.20.20.190:FF:000069">
    <property type="entry name" value="Phosphoinositide phospholipase C"/>
    <property type="match status" value="1"/>
</dbReference>
<dbReference type="GeneID" id="20213767"/>
<dbReference type="Pfam" id="PF00387">
    <property type="entry name" value="PI-PLC-Y"/>
    <property type="match status" value="1"/>
</dbReference>
<dbReference type="PROSITE" id="PS50222">
    <property type="entry name" value="EF_HAND_2"/>
    <property type="match status" value="1"/>
</dbReference>
<dbReference type="KEGG" id="hro:HELRODRAFT_65381"/>
<evidence type="ECO:0000256" key="5">
    <source>
        <dbReference type="ARBA" id="ARBA00022963"/>
    </source>
</evidence>
<dbReference type="SMART" id="SM00148">
    <property type="entry name" value="PLCXc"/>
    <property type="match status" value="1"/>
</dbReference>
<dbReference type="SMART" id="SM00239">
    <property type="entry name" value="C2"/>
    <property type="match status" value="1"/>
</dbReference>
<feature type="compositionally biased region" description="Acidic residues" evidence="10">
    <location>
        <begin position="518"/>
        <end position="536"/>
    </location>
</feature>
<dbReference type="HOGENOM" id="CLU_002738_0_1_1"/>
<dbReference type="EMBL" id="KB096742">
    <property type="protein sequence ID" value="ESO02184.1"/>
    <property type="molecule type" value="Genomic_DNA"/>
</dbReference>
<dbReference type="GO" id="GO:0051209">
    <property type="term" value="P:release of sequestered calcium ion into cytosol"/>
    <property type="evidence" value="ECO:0000318"/>
    <property type="project" value="GO_Central"/>
</dbReference>
<proteinExistence type="predicted"/>
<sequence length="1030" mass="115919">MVGVVTTALPALPTTATTTNNNNFLLPDNSSSAVDGSLPRKSSLMKQGSGRRSEKKKTVSFSYPSAITDRTVASAPDCLCYMQNGSELIKIRSNGRQYRRLYLLSSDYQELVWHPSSKKPNKAKLLVSQIKEVRCGRNTEILRNLKESELPNVNEGCMFSIIIGDSFDSLDLVAASVDEAKIWITGLTCLITGKFKPCYYQKMKQVIPSTCQWLEGIFEDADTSGHGQLDGEEVVQLMKKINKNLSTSQIKHLLKEVKQSKDDDDFKLSQKEFVDVFKKFSTRPDIHFLFIRYAKEIDYMTCEELMLFVESEQGVADMTREKCVELIMKYEPSEDGRLNSYIGIDGFTAYLSSEECFIFNPMQTHVCQDMNQPLSHYFVASSHNTYLLKDQLLSKPSLDGYIYVLKKGCRLVKVDCWDGPDNEPVVHRGNFMTANLTFQSVIRAIDLHAFHSSDFPVIINLVVHCGLPQQHVMASILKDVFKKKLLVPSSTSSSHHLPSPTVLKHRILILSQKLSSGGDDDDDNNDDVDDDEDEDVDGKYYEHDGDDDDNDDNLCKELASLVYLSKSSRKFKKYFDDSLISSPTTALKLANTHHEELIQMNKTCLSLVFPNKMRLDSSNYHPQDLWNCGCQFVTLNYQTCGVMMDLNDGLFSQNGSCGYVLKPMIMREKIGSFKANSKGVIPGVSPQILHIKIISAQNLPKPEGAASKSMTLDPYVTIEIIGIPADCMERRTRTIQHMETSTATVGPIYDESFEFELNLMEMAMVRFAVLDDEFIGDEFIGQHTIPACCLLPGYRNLPLKSSSGDCIKDCLLFVHIVIDNKKEKSKASRRGSLLSKKRFADEDFIQLKLTGLKAVDDVFRSSSLSRKEACELSSRVHSSFVMLRELCGLAPICNIKQTVRQLFVRVQNLGESVSLEVNVVDGCPMLNVTGVVPDVIKKTLAVFEMFVMDNKNLEEKANKIIDKLSSCRSSAMTYHDNLSNMAASNGFKGKKLNKTLENYAWNIRVLKGQEDLMRQARIKSMEHLKQVQLD</sequence>
<dbReference type="InterPro" id="IPR001711">
    <property type="entry name" value="PLipase_C_Pinositol-sp_Y"/>
</dbReference>
<evidence type="ECO:0000313" key="15">
    <source>
        <dbReference type="EnsemblMetazoa" id="HelroP65381"/>
    </source>
</evidence>
<dbReference type="Pfam" id="PF16457">
    <property type="entry name" value="PH_12"/>
    <property type="match status" value="1"/>
</dbReference>
<dbReference type="OrthoDB" id="269822at2759"/>
<dbReference type="InterPro" id="IPR001192">
    <property type="entry name" value="PI-PLC_fam"/>
</dbReference>
<dbReference type="RefSeq" id="XP_009019592.1">
    <property type="nucleotide sequence ID" value="XM_009021344.1"/>
</dbReference>
<dbReference type="EMBL" id="AMQM01000814">
    <property type="status" value="NOT_ANNOTATED_CDS"/>
    <property type="molecule type" value="Genomic_DNA"/>
</dbReference>
<dbReference type="PANTHER" id="PTHR10336:SF196">
    <property type="entry name" value="PHOSPHOINOSITIDE PHOSPHOLIPASE C"/>
    <property type="match status" value="1"/>
</dbReference>
<feature type="region of interest" description="Disordered" evidence="10">
    <location>
        <begin position="16"/>
        <end position="57"/>
    </location>
</feature>
<evidence type="ECO:0000259" key="13">
    <source>
        <dbReference type="PROSITE" id="PS50222"/>
    </source>
</evidence>
<feature type="domain" description="EF-hand" evidence="13">
    <location>
        <begin position="209"/>
        <end position="244"/>
    </location>
</feature>
<dbReference type="Gene3D" id="2.60.40.150">
    <property type="entry name" value="C2 domain"/>
    <property type="match status" value="1"/>
</dbReference>
<dbReference type="CDD" id="cd16206">
    <property type="entry name" value="EFh_PRIP"/>
    <property type="match status" value="1"/>
</dbReference>
<dbReference type="Gene3D" id="1.10.238.10">
    <property type="entry name" value="EF-hand"/>
    <property type="match status" value="2"/>
</dbReference>
<dbReference type="PROSITE" id="PS50007">
    <property type="entry name" value="PIPLC_X_DOMAIN"/>
    <property type="match status" value="1"/>
</dbReference>
<dbReference type="InterPro" id="IPR011993">
    <property type="entry name" value="PH-like_dom_sf"/>
</dbReference>
<comment type="cofactor">
    <cofactor evidence="1">
        <name>Ca(2+)</name>
        <dbReference type="ChEBI" id="CHEBI:29108"/>
    </cofactor>
</comment>
<evidence type="ECO:0000313" key="14">
    <source>
        <dbReference type="EMBL" id="ESO02184.1"/>
    </source>
</evidence>
<keyword evidence="7" id="KW-0807">Transducer</keyword>
<evidence type="ECO:0000313" key="16">
    <source>
        <dbReference type="Proteomes" id="UP000015101"/>
    </source>
</evidence>
<comment type="catalytic activity">
    <reaction evidence="8">
        <text>a 1,2-diacyl-sn-glycero-3-phospho-(1D-myo-inositol-4,5-bisphosphate) + H2O = 1D-myo-inositol 1,4,5-trisphosphate + a 1,2-diacyl-sn-glycerol + H(+)</text>
        <dbReference type="Rhea" id="RHEA:33179"/>
        <dbReference type="ChEBI" id="CHEBI:15377"/>
        <dbReference type="ChEBI" id="CHEBI:15378"/>
        <dbReference type="ChEBI" id="CHEBI:17815"/>
        <dbReference type="ChEBI" id="CHEBI:58456"/>
        <dbReference type="ChEBI" id="CHEBI:203600"/>
        <dbReference type="EC" id="3.1.4.11"/>
    </reaction>
    <physiologicalReaction direction="left-to-right" evidence="8">
        <dbReference type="Rhea" id="RHEA:33180"/>
    </physiologicalReaction>
</comment>
<keyword evidence="6 9" id="KW-0443">Lipid metabolism</keyword>
<dbReference type="InterPro" id="IPR002048">
    <property type="entry name" value="EF_hand_dom"/>
</dbReference>
<dbReference type="EnsemblMetazoa" id="HelroT65381">
    <property type="protein sequence ID" value="HelroP65381"/>
    <property type="gene ID" value="HelroG65381"/>
</dbReference>
<dbReference type="InterPro" id="IPR017946">
    <property type="entry name" value="PLC-like_Pdiesterase_TIM-brl"/>
</dbReference>
<evidence type="ECO:0000256" key="6">
    <source>
        <dbReference type="ARBA" id="ARBA00023098"/>
    </source>
</evidence>
<reference evidence="14 16" key="2">
    <citation type="journal article" date="2013" name="Nature">
        <title>Insights into bilaterian evolution from three spiralian genomes.</title>
        <authorList>
            <person name="Simakov O."/>
            <person name="Marletaz F."/>
            <person name="Cho S.J."/>
            <person name="Edsinger-Gonzales E."/>
            <person name="Havlak P."/>
            <person name="Hellsten U."/>
            <person name="Kuo D.H."/>
            <person name="Larsson T."/>
            <person name="Lv J."/>
            <person name="Arendt D."/>
            <person name="Savage R."/>
            <person name="Osoegawa K."/>
            <person name="de Jong P."/>
            <person name="Grimwood J."/>
            <person name="Chapman J.A."/>
            <person name="Shapiro H."/>
            <person name="Aerts A."/>
            <person name="Otillar R.P."/>
            <person name="Terry A.Y."/>
            <person name="Boore J.L."/>
            <person name="Grigoriev I.V."/>
            <person name="Lindberg D.R."/>
            <person name="Seaver E.C."/>
            <person name="Weisblat D.A."/>
            <person name="Putnam N.H."/>
            <person name="Rokhsar D.S."/>
        </authorList>
    </citation>
    <scope>NUCLEOTIDE SEQUENCE</scope>
</reference>
<dbReference type="InterPro" id="IPR001849">
    <property type="entry name" value="PH_domain"/>
</dbReference>
<feature type="compositionally biased region" description="Low complexity" evidence="10">
    <location>
        <begin position="16"/>
        <end position="27"/>
    </location>
</feature>
<dbReference type="FunFam" id="1.10.238.10:FF:000005">
    <property type="entry name" value="Phosphoinositide phospholipase C"/>
    <property type="match status" value="1"/>
</dbReference>
<dbReference type="EC" id="3.1.4.11" evidence="3 9"/>
<dbReference type="GO" id="GO:0032228">
    <property type="term" value="P:regulation of synaptic transmission, GABAergic"/>
    <property type="evidence" value="ECO:0000318"/>
    <property type="project" value="GO_Central"/>
</dbReference>
<dbReference type="GO" id="GO:0005737">
    <property type="term" value="C:cytoplasm"/>
    <property type="evidence" value="ECO:0007669"/>
    <property type="project" value="UniProtKB-SubCell"/>
</dbReference>
<dbReference type="CDD" id="cd08558">
    <property type="entry name" value="PI-PLCc_eukaryota"/>
    <property type="match status" value="1"/>
</dbReference>
<dbReference type="FunFam" id="2.30.29.30:FF:000025">
    <property type="entry name" value="Phosphoinositide phospholipase C"/>
    <property type="match status" value="1"/>
</dbReference>
<comment type="subcellular location">
    <subcellularLocation>
        <location evidence="2">Cytoplasm</location>
    </subcellularLocation>
</comment>
<evidence type="ECO:0000256" key="10">
    <source>
        <dbReference type="SAM" id="MobiDB-lite"/>
    </source>
</evidence>
<dbReference type="GO" id="GO:0046488">
    <property type="term" value="P:phosphatidylinositol metabolic process"/>
    <property type="evidence" value="ECO:0000318"/>
    <property type="project" value="GO_Central"/>
</dbReference>
<dbReference type="SUPFAM" id="SSF49562">
    <property type="entry name" value="C2 domain (Calcium/lipid-binding domain, CaLB)"/>
    <property type="match status" value="1"/>
</dbReference>
<dbReference type="GO" id="GO:0004435">
    <property type="term" value="F:phosphatidylinositol-4,5-bisphosphate phospholipase C activity"/>
    <property type="evidence" value="ECO:0000318"/>
    <property type="project" value="GO_Central"/>
</dbReference>
<evidence type="ECO:0000256" key="4">
    <source>
        <dbReference type="ARBA" id="ARBA00022490"/>
    </source>
</evidence>
<dbReference type="Pfam" id="PF00168">
    <property type="entry name" value="C2"/>
    <property type="match status" value="1"/>
</dbReference>
<dbReference type="PANTHER" id="PTHR10336">
    <property type="entry name" value="PHOSPHOINOSITIDE-SPECIFIC PHOSPHOLIPASE C FAMILY PROTEIN"/>
    <property type="match status" value="1"/>
</dbReference>
<dbReference type="InterPro" id="IPR011992">
    <property type="entry name" value="EF-hand-dom_pair"/>
</dbReference>
<dbReference type="InterPro" id="IPR000008">
    <property type="entry name" value="C2_dom"/>
</dbReference>
<dbReference type="Pfam" id="PF00388">
    <property type="entry name" value="PI-PLC-X"/>
    <property type="match status" value="1"/>
</dbReference>
<dbReference type="PROSITE" id="PS50008">
    <property type="entry name" value="PIPLC_Y_DOMAIN"/>
    <property type="match status" value="1"/>
</dbReference>
<gene>
    <name evidence="15" type="primary">20213767</name>
    <name evidence="14" type="ORF">HELRODRAFT_65381</name>
</gene>
<dbReference type="eggNOG" id="KOG0169">
    <property type="taxonomic scope" value="Eukaryota"/>
</dbReference>
<feature type="region of interest" description="Disordered" evidence="10">
    <location>
        <begin position="514"/>
        <end position="551"/>
    </location>
</feature>
<dbReference type="Gene3D" id="3.20.20.190">
    <property type="entry name" value="Phosphatidylinositol (PI) phosphodiesterase"/>
    <property type="match status" value="1"/>
</dbReference>
<dbReference type="InterPro" id="IPR015359">
    <property type="entry name" value="PLC_EF-hand-like"/>
</dbReference>
<keyword evidence="16" id="KW-1185">Reference proteome</keyword>
<dbReference type="GO" id="GO:0005509">
    <property type="term" value="F:calcium ion binding"/>
    <property type="evidence" value="ECO:0007669"/>
    <property type="project" value="InterPro"/>
</dbReference>
<dbReference type="InParanoid" id="T1FY69"/>
<dbReference type="GO" id="GO:0048015">
    <property type="term" value="P:phosphatidylinositol-mediated signaling"/>
    <property type="evidence" value="ECO:0000318"/>
    <property type="project" value="GO_Central"/>
</dbReference>
<evidence type="ECO:0000256" key="9">
    <source>
        <dbReference type="RuleBase" id="RU361133"/>
    </source>
</evidence>
<keyword evidence="5 9" id="KW-0442">Lipid degradation</keyword>
<dbReference type="Proteomes" id="UP000015101">
    <property type="component" value="Unassembled WGS sequence"/>
</dbReference>
<evidence type="ECO:0000256" key="2">
    <source>
        <dbReference type="ARBA" id="ARBA00004496"/>
    </source>
</evidence>
<dbReference type="GO" id="GO:0016042">
    <property type="term" value="P:lipid catabolic process"/>
    <property type="evidence" value="ECO:0007669"/>
    <property type="project" value="UniProtKB-KW"/>
</dbReference>
<evidence type="ECO:0000256" key="3">
    <source>
        <dbReference type="ARBA" id="ARBA00012368"/>
    </source>
</evidence>
<dbReference type="SUPFAM" id="SSF51695">
    <property type="entry name" value="PLC-like phosphodiesterases"/>
    <property type="match status" value="1"/>
</dbReference>
<dbReference type="Gene3D" id="2.30.29.30">
    <property type="entry name" value="Pleckstrin-homology domain (PH domain)/Phosphotyrosine-binding domain (PTB)"/>
    <property type="match status" value="1"/>
</dbReference>
<keyword evidence="4" id="KW-0963">Cytoplasm</keyword>
<evidence type="ECO:0000256" key="7">
    <source>
        <dbReference type="ARBA" id="ARBA00023224"/>
    </source>
</evidence>
<dbReference type="AlphaFoldDB" id="T1FY69"/>
<dbReference type="Pfam" id="PF09279">
    <property type="entry name" value="EF-hand_like"/>
    <property type="match status" value="1"/>
</dbReference>
<evidence type="ECO:0000259" key="11">
    <source>
        <dbReference type="PROSITE" id="PS50004"/>
    </source>
</evidence>
<evidence type="ECO:0000259" key="12">
    <source>
        <dbReference type="PROSITE" id="PS50008"/>
    </source>
</evidence>
<dbReference type="InterPro" id="IPR035892">
    <property type="entry name" value="C2_domain_sf"/>
</dbReference>
<dbReference type="STRING" id="6412.T1FY69"/>
<keyword evidence="9" id="KW-0378">Hydrolase</keyword>
<dbReference type="CDD" id="cd00275">
    <property type="entry name" value="C2_PLC_like"/>
    <property type="match status" value="1"/>
</dbReference>
<accession>T1FY69</accession>
<evidence type="ECO:0000256" key="1">
    <source>
        <dbReference type="ARBA" id="ARBA00001913"/>
    </source>
</evidence>
<dbReference type="CTD" id="20213767"/>
<protein>
    <recommendedName>
        <fullName evidence="3 9">Phosphoinositide phospholipase C</fullName>
        <ecNumber evidence="3 9">3.1.4.11</ecNumber>
    </recommendedName>
</protein>
<dbReference type="SMART" id="SM00149">
    <property type="entry name" value="PLCYc"/>
    <property type="match status" value="1"/>
</dbReference>
<reference evidence="16" key="1">
    <citation type="submission" date="2012-12" db="EMBL/GenBank/DDBJ databases">
        <authorList>
            <person name="Hellsten U."/>
            <person name="Grimwood J."/>
            <person name="Chapman J.A."/>
            <person name="Shapiro H."/>
            <person name="Aerts A."/>
            <person name="Otillar R.P."/>
            <person name="Terry A.Y."/>
            <person name="Boore J.L."/>
            <person name="Simakov O."/>
            <person name="Marletaz F."/>
            <person name="Cho S.-J."/>
            <person name="Edsinger-Gonzales E."/>
            <person name="Havlak P."/>
            <person name="Kuo D.-H."/>
            <person name="Larsson T."/>
            <person name="Lv J."/>
            <person name="Arendt D."/>
            <person name="Savage R."/>
            <person name="Osoegawa K."/>
            <person name="de Jong P."/>
            <person name="Lindberg D.R."/>
            <person name="Seaver E.C."/>
            <person name="Weisblat D.A."/>
            <person name="Putnam N.H."/>
            <person name="Grigoriev I.V."/>
            <person name="Rokhsar D.S."/>
        </authorList>
    </citation>
    <scope>NUCLEOTIDE SEQUENCE</scope>
</reference>
<feature type="domain" description="C2" evidence="11">
    <location>
        <begin position="669"/>
        <end position="801"/>
    </location>
</feature>